<evidence type="ECO:0000313" key="5">
    <source>
        <dbReference type="EMBL" id="EOD65769.1"/>
    </source>
</evidence>
<feature type="disulfide bond" evidence="2">
    <location>
        <begin position="1018"/>
        <end position="1057"/>
    </location>
</feature>
<dbReference type="AlphaFoldDB" id="R1I5M4"/>
<dbReference type="PATRIC" id="fig|1292037.4.peg.4720"/>
<name>R1I5M4_9PSEU</name>
<accession>R1I5M4</accession>
<keyword evidence="2" id="KW-1015">Disulfide bond</keyword>
<evidence type="ECO:0000256" key="4">
    <source>
        <dbReference type="SAM" id="SignalP"/>
    </source>
</evidence>
<dbReference type="eggNOG" id="COG0741">
    <property type="taxonomic scope" value="Bacteria"/>
</dbReference>
<feature type="chain" id="PRO_5004361360" description="SGNH hydrolase-type esterase domain-containing protein" evidence="4">
    <location>
        <begin position="20"/>
        <end position="1280"/>
    </location>
</feature>
<feature type="disulfide bond" evidence="2">
    <location>
        <begin position="1180"/>
        <end position="1232"/>
    </location>
</feature>
<dbReference type="EMBL" id="AOUO01000373">
    <property type="protein sequence ID" value="EOD65769.1"/>
    <property type="molecule type" value="Genomic_DNA"/>
</dbReference>
<keyword evidence="4" id="KW-0732">Signal</keyword>
<organism evidence="5 6">
    <name type="scientific">Amycolatopsis vancoresmycina DSM 44592</name>
    <dbReference type="NCBI Taxonomy" id="1292037"/>
    <lineage>
        <taxon>Bacteria</taxon>
        <taxon>Bacillati</taxon>
        <taxon>Actinomycetota</taxon>
        <taxon>Actinomycetes</taxon>
        <taxon>Pseudonocardiales</taxon>
        <taxon>Pseudonocardiaceae</taxon>
        <taxon>Amycolatopsis</taxon>
    </lineage>
</organism>
<reference evidence="5 6" key="1">
    <citation type="submission" date="2013-02" db="EMBL/GenBank/DDBJ databases">
        <title>Draft genome sequence of Amycolatopsis vancoresmycina strain DSM 44592T.</title>
        <authorList>
            <person name="Kumar S."/>
            <person name="Kaur N."/>
            <person name="Kaur C."/>
            <person name="Raghava G.P.S."/>
            <person name="Mayilraj S."/>
        </authorList>
    </citation>
    <scope>NUCLEOTIDE SEQUENCE [LARGE SCALE GENOMIC DNA]</scope>
    <source>
        <strain evidence="5 6">DSM 44592</strain>
    </source>
</reference>
<evidence type="ECO:0008006" key="7">
    <source>
        <dbReference type="Google" id="ProtNLM"/>
    </source>
</evidence>
<dbReference type="SUPFAM" id="SSF52266">
    <property type="entry name" value="SGNH hydrolase"/>
    <property type="match status" value="1"/>
</dbReference>
<dbReference type="PANTHER" id="PTHR37981">
    <property type="entry name" value="LIPASE 2"/>
    <property type="match status" value="1"/>
</dbReference>
<dbReference type="CDD" id="cd01823">
    <property type="entry name" value="SEST_like"/>
    <property type="match status" value="1"/>
</dbReference>
<feature type="active site" evidence="1">
    <location>
        <position position="1260"/>
    </location>
</feature>
<dbReference type="RefSeq" id="WP_003096948.1">
    <property type="nucleotide sequence ID" value="NZ_AOUO01000373.1"/>
</dbReference>
<proteinExistence type="predicted"/>
<dbReference type="GO" id="GO:0004806">
    <property type="term" value="F:triacylglycerol lipase activity"/>
    <property type="evidence" value="ECO:0007669"/>
    <property type="project" value="TreeGrafter"/>
</dbReference>
<feature type="region of interest" description="Disordered" evidence="3">
    <location>
        <begin position="358"/>
        <end position="414"/>
    </location>
</feature>
<feature type="signal peptide" evidence="4">
    <location>
        <begin position="1"/>
        <end position="19"/>
    </location>
</feature>
<dbReference type="Gene3D" id="3.40.50.1110">
    <property type="entry name" value="SGNH hydrolase"/>
    <property type="match status" value="1"/>
</dbReference>
<protein>
    <recommendedName>
        <fullName evidence="7">SGNH hydrolase-type esterase domain-containing protein</fullName>
    </recommendedName>
</protein>
<sequence>MAAAAAVACAMITAPAAKAAAPPPTGPVTGGEAPAASSVPVAQRSEVLGTGWAGSLDRAVTSNGDASGFHVLVADAKDGYAWRTAATLTETGTETDRWIGRTCVTSSGKRAVVVYAPRQLVNDEDRYHRGALAAVVDLDTGAVTKLPEPVSIAYYNPGCGSGEQAVLTQNFFRKGQYISRLFNVDTAAGRITSTVDTVGQVTSAVPTGKGVIAAKGDNLVSVGADGAVKPVAYASGGAFRLTVDASGGVGYQTQTAAETAVHRYADGVDKVVAKAPQGSVQLHGSAGRVFLQGPDAVLPSAPAGWQAAKVPADSELSTTGAFSVESALSGNPAAPGSAPQPAGVTPVRITARVLSTGAEPEFEVEPGALQPDQGRADSPAVAKTAGTGGAQPSGTGDDTTDPNRKCAIPRNDPRIQSLQETPQMAEWAADLAVKGALTVSRPAGYNGSALPAYTPQGLFPMHALRGGGLVPAQVLLGIMAQESNMWQASPHAVDGESGNFEQGGFYGRNVGVDSVNFAKADCGYGATQVTTGMTVGDGSTVYSHDQQVALTVDYAANIAAGLNILIDKWNQMKDLGVVANNADPRYVENWWFALWAYNSGWHKLNDPTDPNSHPDVYGLGWSNNMANQDLIQDRKGFLDNLTSCKKEQQDSNGNCNDAKHPGDWTYPERVIGFAKNSLVRYNWSTGQYGATFVKAAFPGGKPSLPALLTFCAPAQNGCDPAQTHVPGNFPGTVASHCLRDDLACFWHTSSTWQPSAALLGTEAVIHAPGEAEPQPGQFYRADCSTPPGSSGFLIVDDVAPGTRTRNGCGAGAVSHGSLTFSFTPDNAGNYPSKIDFHQLDTGYRGHFWFAHTWKDSLVNAKHKVTGTWTLDQAINGWARVLVYVPDHGATTPQAWYRVNGSDSTSPLRSVAEGGYLDENRQPQAGSWRSLGAFKFSGVPSVSLDNMTHANYIGDLPDGVDDVSWDAVAFQPLPGKPANQIVAMGDSYSSGEGVTPDDSWAYYRETDHDGNNKALRNACHRSRDAWSRIGKLSDNPGQSIGSRSDTFDPSLDYHMTACQGARAHNLWRGDPGEYGEPAQLDQGYLDQYTNLVTLSIGGNDARFTDILNNCVLYFPGHVGGSCADMSLDNDGKPVSQTIPALLTSNVIPDMERTIRDVMGAAPNAALLFMGYPQPVENAAPCTTLFGSNSITWFRGIAGQLHDLQSQSVTRMRDGGRNIRFADPVPAFDGKGACGTGEAIHAAVTRFSQGDAKQAVSQQSFHPNEYGSTLYAQVLERTLHDW</sequence>
<dbReference type="OrthoDB" id="5503950at2"/>
<evidence type="ECO:0000256" key="2">
    <source>
        <dbReference type="PIRSR" id="PIRSR637460-2"/>
    </source>
</evidence>
<keyword evidence="6" id="KW-1185">Reference proteome</keyword>
<evidence type="ECO:0000256" key="1">
    <source>
        <dbReference type="PIRSR" id="PIRSR637460-1"/>
    </source>
</evidence>
<dbReference type="SUPFAM" id="SSF53955">
    <property type="entry name" value="Lysozyme-like"/>
    <property type="match status" value="1"/>
</dbReference>
<comment type="caution">
    <text evidence="5">The sequence shown here is derived from an EMBL/GenBank/DDBJ whole genome shotgun (WGS) entry which is preliminary data.</text>
</comment>
<dbReference type="InterPro" id="IPR036514">
    <property type="entry name" value="SGNH_hydro_sf"/>
</dbReference>
<dbReference type="Gene3D" id="1.10.530.10">
    <property type="match status" value="1"/>
</dbReference>
<feature type="disulfide bond" evidence="2">
    <location>
        <begin position="1109"/>
        <end position="1121"/>
    </location>
</feature>
<evidence type="ECO:0000256" key="3">
    <source>
        <dbReference type="SAM" id="MobiDB-lite"/>
    </source>
</evidence>
<dbReference type="InterPro" id="IPR037460">
    <property type="entry name" value="SEST-like"/>
</dbReference>
<evidence type="ECO:0000313" key="6">
    <source>
        <dbReference type="Proteomes" id="UP000014139"/>
    </source>
</evidence>
<dbReference type="GO" id="GO:0019433">
    <property type="term" value="P:triglyceride catabolic process"/>
    <property type="evidence" value="ECO:0007669"/>
    <property type="project" value="TreeGrafter"/>
</dbReference>
<gene>
    <name evidence="5" type="ORF">H480_24972</name>
</gene>
<feature type="region of interest" description="Disordered" evidence="3">
    <location>
        <begin position="18"/>
        <end position="37"/>
    </location>
</feature>
<dbReference type="InterPro" id="IPR023346">
    <property type="entry name" value="Lysozyme-like_dom_sf"/>
</dbReference>
<dbReference type="Proteomes" id="UP000014139">
    <property type="component" value="Unassembled WGS sequence"/>
</dbReference>
<feature type="active site" description="Nucleophile" evidence="1">
    <location>
        <position position="986"/>
    </location>
</feature>
<dbReference type="PANTHER" id="PTHR37981:SF1">
    <property type="entry name" value="SGNH HYDROLASE-TYPE ESTERASE DOMAIN-CONTAINING PROTEIN"/>
    <property type="match status" value="1"/>
</dbReference>